<dbReference type="GO" id="GO:0071949">
    <property type="term" value="F:FAD binding"/>
    <property type="evidence" value="ECO:0007669"/>
    <property type="project" value="InterPro"/>
</dbReference>
<name>A0AAD7IZX7_9AGAR</name>
<organism evidence="8 9">
    <name type="scientific">Mycena maculata</name>
    <dbReference type="NCBI Taxonomy" id="230809"/>
    <lineage>
        <taxon>Eukaryota</taxon>
        <taxon>Fungi</taxon>
        <taxon>Dikarya</taxon>
        <taxon>Basidiomycota</taxon>
        <taxon>Agaricomycotina</taxon>
        <taxon>Agaricomycetes</taxon>
        <taxon>Agaricomycetidae</taxon>
        <taxon>Agaricales</taxon>
        <taxon>Marasmiineae</taxon>
        <taxon>Mycenaceae</taxon>
        <taxon>Mycena</taxon>
    </lineage>
</organism>
<keyword evidence="5" id="KW-0560">Oxidoreductase</keyword>
<dbReference type="Gene3D" id="3.50.50.60">
    <property type="entry name" value="FAD/NAD(P)-binding domain"/>
    <property type="match status" value="1"/>
</dbReference>
<keyword evidence="3" id="KW-0285">Flavoprotein</keyword>
<dbReference type="InterPro" id="IPR036188">
    <property type="entry name" value="FAD/NAD-bd_sf"/>
</dbReference>
<keyword evidence="9" id="KW-1185">Reference proteome</keyword>
<evidence type="ECO:0000256" key="3">
    <source>
        <dbReference type="ARBA" id="ARBA00022630"/>
    </source>
</evidence>
<comment type="similarity">
    <text evidence="2">Belongs to the PheA/TfdB FAD monooxygenase family.</text>
</comment>
<dbReference type="InterPro" id="IPR050641">
    <property type="entry name" value="RIFMO-like"/>
</dbReference>
<dbReference type="PANTHER" id="PTHR43004:SF19">
    <property type="entry name" value="BINDING MONOOXYGENASE, PUTATIVE (JCVI)-RELATED"/>
    <property type="match status" value="1"/>
</dbReference>
<dbReference type="InterPro" id="IPR036249">
    <property type="entry name" value="Thioredoxin-like_sf"/>
</dbReference>
<comment type="cofactor">
    <cofactor evidence="1">
        <name>FAD</name>
        <dbReference type="ChEBI" id="CHEBI:57692"/>
    </cofactor>
</comment>
<dbReference type="AlphaFoldDB" id="A0AAD7IZX7"/>
<dbReference type="InterPro" id="IPR038220">
    <property type="entry name" value="PHOX_C_sf"/>
</dbReference>
<sequence length="546" mass="59205">MTPSVLIVGAGPTGLILALILLQNGVSVRIINKEVEHRIGSRGAGIQARTLELYDILGILLGVQKEGEPFKKEGQLDFIAIYNPGETEPVKVVPANWVQAPPDTPHVHGLMIGQDTHERVLREYLQKLGATIELATELHSFEQFPDHVVAHLIKTDAAGQQHEERTEFNWLIGTDGAHSIVRKQLGFTFLGETRTEQNMAVGDIVIEGLDNRRFHMWNVSPNSILLRWNHSSSQLFSYAYTGRADEKTLTREEFIEEFHALTGRHDLTFGEAAWMSSYTPNIRMVDRMRDGRVFIAGDAAHCHSPAGGQGLNSCIQDASNLGWKLALVEKGLAPPTLLDTYGEERLRVIAQMLQLTTKLHDKTWANGTLARSERPSELSMLGVNYAGSSIVLEGEGASRAGSDAYTKVEGGRVLAAYRAPDAPGLVRVGSADAPTTLFAIFCATAHSVLVFGGDAAARTSVADVVARLPKDSAQLVVLLQQGATSGVESEVSAGATVLEDRAWHAYRGYGLDAGELTIVVVRPDGVVGAVVSAAEGVETYFRKIFV</sequence>
<dbReference type="SUPFAM" id="SSF51905">
    <property type="entry name" value="FAD/NAD(P)-binding domain"/>
    <property type="match status" value="1"/>
</dbReference>
<evidence type="ECO:0000259" key="7">
    <source>
        <dbReference type="Pfam" id="PF07976"/>
    </source>
</evidence>
<dbReference type="InterPro" id="IPR012941">
    <property type="entry name" value="Phe_hydrox_C_dim_dom"/>
</dbReference>
<dbReference type="Proteomes" id="UP001215280">
    <property type="component" value="Unassembled WGS sequence"/>
</dbReference>
<dbReference type="GO" id="GO:0016709">
    <property type="term" value="F:oxidoreductase activity, acting on paired donors, with incorporation or reduction of molecular oxygen, NAD(P)H as one donor, and incorporation of one atom of oxygen"/>
    <property type="evidence" value="ECO:0007669"/>
    <property type="project" value="UniProtKB-ARBA"/>
</dbReference>
<dbReference type="EMBL" id="JARJLG010000068">
    <property type="protein sequence ID" value="KAJ7754143.1"/>
    <property type="molecule type" value="Genomic_DNA"/>
</dbReference>
<dbReference type="Gene3D" id="3.30.70.2450">
    <property type="match status" value="1"/>
</dbReference>
<feature type="domain" description="FAD-binding" evidence="6">
    <location>
        <begin position="4"/>
        <end position="355"/>
    </location>
</feature>
<protein>
    <submittedName>
        <fullName evidence="8">FAD binding domain-containing protein</fullName>
    </submittedName>
</protein>
<dbReference type="Gene3D" id="3.40.30.20">
    <property type="match status" value="1"/>
</dbReference>
<gene>
    <name evidence="8" type="ORF">DFH07DRAFT_1029498</name>
</gene>
<dbReference type="PANTHER" id="PTHR43004">
    <property type="entry name" value="TRK SYSTEM POTASSIUM UPTAKE PROTEIN"/>
    <property type="match status" value="1"/>
</dbReference>
<comment type="caution">
    <text evidence="8">The sequence shown here is derived from an EMBL/GenBank/DDBJ whole genome shotgun (WGS) entry which is preliminary data.</text>
</comment>
<dbReference type="SUPFAM" id="SSF52833">
    <property type="entry name" value="Thioredoxin-like"/>
    <property type="match status" value="1"/>
</dbReference>
<keyword evidence="4" id="KW-0274">FAD</keyword>
<dbReference type="Pfam" id="PF01494">
    <property type="entry name" value="FAD_binding_3"/>
    <property type="match status" value="1"/>
</dbReference>
<accession>A0AAD7IZX7</accession>
<evidence type="ECO:0000256" key="2">
    <source>
        <dbReference type="ARBA" id="ARBA00007801"/>
    </source>
</evidence>
<reference evidence="8" key="1">
    <citation type="submission" date="2023-03" db="EMBL/GenBank/DDBJ databases">
        <title>Massive genome expansion in bonnet fungi (Mycena s.s.) driven by repeated elements and novel gene families across ecological guilds.</title>
        <authorList>
            <consortium name="Lawrence Berkeley National Laboratory"/>
            <person name="Harder C.B."/>
            <person name="Miyauchi S."/>
            <person name="Viragh M."/>
            <person name="Kuo A."/>
            <person name="Thoen E."/>
            <person name="Andreopoulos B."/>
            <person name="Lu D."/>
            <person name="Skrede I."/>
            <person name="Drula E."/>
            <person name="Henrissat B."/>
            <person name="Morin E."/>
            <person name="Kohler A."/>
            <person name="Barry K."/>
            <person name="LaButti K."/>
            <person name="Morin E."/>
            <person name="Salamov A."/>
            <person name="Lipzen A."/>
            <person name="Mereny Z."/>
            <person name="Hegedus B."/>
            <person name="Baldrian P."/>
            <person name="Stursova M."/>
            <person name="Weitz H."/>
            <person name="Taylor A."/>
            <person name="Grigoriev I.V."/>
            <person name="Nagy L.G."/>
            <person name="Martin F."/>
            <person name="Kauserud H."/>
        </authorList>
    </citation>
    <scope>NUCLEOTIDE SEQUENCE</scope>
    <source>
        <strain evidence="8">CBHHK188m</strain>
    </source>
</reference>
<evidence type="ECO:0000313" key="8">
    <source>
        <dbReference type="EMBL" id="KAJ7754143.1"/>
    </source>
</evidence>
<evidence type="ECO:0000256" key="1">
    <source>
        <dbReference type="ARBA" id="ARBA00001974"/>
    </source>
</evidence>
<evidence type="ECO:0000259" key="6">
    <source>
        <dbReference type="Pfam" id="PF01494"/>
    </source>
</evidence>
<proteinExistence type="inferred from homology"/>
<evidence type="ECO:0000256" key="4">
    <source>
        <dbReference type="ARBA" id="ARBA00022827"/>
    </source>
</evidence>
<evidence type="ECO:0000256" key="5">
    <source>
        <dbReference type="ARBA" id="ARBA00023002"/>
    </source>
</evidence>
<dbReference type="Pfam" id="PF07976">
    <property type="entry name" value="Phe_hydrox_dim"/>
    <property type="match status" value="1"/>
</dbReference>
<dbReference type="InterPro" id="IPR002938">
    <property type="entry name" value="FAD-bd"/>
</dbReference>
<dbReference type="PRINTS" id="PR00420">
    <property type="entry name" value="RNGMNOXGNASE"/>
</dbReference>
<evidence type="ECO:0000313" key="9">
    <source>
        <dbReference type="Proteomes" id="UP001215280"/>
    </source>
</evidence>
<feature type="domain" description="Phenol hydroxylase-like C-terminal dimerisation" evidence="7">
    <location>
        <begin position="499"/>
        <end position="545"/>
    </location>
</feature>